<feature type="region of interest" description="Disordered" evidence="1">
    <location>
        <begin position="1"/>
        <end position="22"/>
    </location>
</feature>
<evidence type="ECO:0000313" key="2">
    <source>
        <dbReference type="EMBL" id="MBT0993582.1"/>
    </source>
</evidence>
<name>A0ABS5TWW4_9CELL</name>
<accession>A0ABS5TWW4</accession>
<evidence type="ECO:0000313" key="3">
    <source>
        <dbReference type="Proteomes" id="UP000722125"/>
    </source>
</evidence>
<feature type="compositionally biased region" description="Low complexity" evidence="1">
    <location>
        <begin position="10"/>
        <end position="22"/>
    </location>
</feature>
<comment type="caution">
    <text evidence="2">The sequence shown here is derived from an EMBL/GenBank/DDBJ whole genome shotgun (WGS) entry which is preliminary data.</text>
</comment>
<proteinExistence type="predicted"/>
<evidence type="ECO:0000256" key="1">
    <source>
        <dbReference type="SAM" id="MobiDB-lite"/>
    </source>
</evidence>
<keyword evidence="3" id="KW-1185">Reference proteome</keyword>
<sequence>MDQTGFPAESSASTPATSPLARAQAWAALAARQGVLDRIPAQRERAAA</sequence>
<reference evidence="2 3" key="1">
    <citation type="submission" date="2021-05" db="EMBL/GenBank/DDBJ databases">
        <title>Description of Cellulomonas sp. DKR-3 sp. nov.</title>
        <authorList>
            <person name="Dahal R.H."/>
            <person name="Chaudhary D.K."/>
        </authorList>
    </citation>
    <scope>NUCLEOTIDE SEQUENCE [LARGE SCALE GENOMIC DNA]</scope>
    <source>
        <strain evidence="2 3">DKR-3</strain>
    </source>
</reference>
<dbReference type="Proteomes" id="UP000722125">
    <property type="component" value="Unassembled WGS sequence"/>
</dbReference>
<protein>
    <submittedName>
        <fullName evidence="2">Uncharacterized protein</fullName>
    </submittedName>
</protein>
<dbReference type="EMBL" id="JAHBOH010000001">
    <property type="protein sequence ID" value="MBT0993582.1"/>
    <property type="molecule type" value="Genomic_DNA"/>
</dbReference>
<gene>
    <name evidence="2" type="ORF">KIN34_04690</name>
</gene>
<organism evidence="2 3">
    <name type="scientific">Cellulomonas fulva</name>
    <dbReference type="NCBI Taxonomy" id="2835530"/>
    <lineage>
        <taxon>Bacteria</taxon>
        <taxon>Bacillati</taxon>
        <taxon>Actinomycetota</taxon>
        <taxon>Actinomycetes</taxon>
        <taxon>Micrococcales</taxon>
        <taxon>Cellulomonadaceae</taxon>
        <taxon>Cellulomonas</taxon>
    </lineage>
</organism>
<dbReference type="RefSeq" id="WP_214347401.1">
    <property type="nucleotide sequence ID" value="NZ_JAHBOH010000001.1"/>
</dbReference>